<accession>A0ABS8DCU0</accession>
<dbReference type="Gene3D" id="1.10.1200.10">
    <property type="entry name" value="ACP-like"/>
    <property type="match status" value="1"/>
</dbReference>
<keyword evidence="2" id="KW-0444">Lipid biosynthesis</keyword>
<dbReference type="PANTHER" id="PTHR20863:SF76">
    <property type="entry name" value="CARRIER DOMAIN-CONTAINING PROTEIN"/>
    <property type="match status" value="1"/>
</dbReference>
<dbReference type="InterPro" id="IPR003231">
    <property type="entry name" value="ACP"/>
</dbReference>
<dbReference type="SUPFAM" id="SSF47336">
    <property type="entry name" value="ACP-like"/>
    <property type="match status" value="1"/>
</dbReference>
<dbReference type="RefSeq" id="WP_066732500.1">
    <property type="nucleotide sequence ID" value="NZ_JAJCIQ010000001.1"/>
</dbReference>
<dbReference type="PROSITE" id="PS50075">
    <property type="entry name" value="CARRIER"/>
    <property type="match status" value="1"/>
</dbReference>
<keyword evidence="9" id="KW-1185">Reference proteome</keyword>
<proteinExistence type="predicted"/>
<dbReference type="Proteomes" id="UP001299546">
    <property type="component" value="Unassembled WGS sequence"/>
</dbReference>
<evidence type="ECO:0000256" key="4">
    <source>
        <dbReference type="ARBA" id="ARBA00022832"/>
    </source>
</evidence>
<dbReference type="Pfam" id="PF00550">
    <property type="entry name" value="PP-binding"/>
    <property type="match status" value="1"/>
</dbReference>
<keyword evidence="5" id="KW-0443">Lipid metabolism</keyword>
<keyword evidence="1" id="KW-0596">Phosphopantetheine</keyword>
<organism evidence="8 9">
    <name type="scientific">Bariatricus massiliensis</name>
    <dbReference type="NCBI Taxonomy" id="1745713"/>
    <lineage>
        <taxon>Bacteria</taxon>
        <taxon>Bacillati</taxon>
        <taxon>Bacillota</taxon>
        <taxon>Clostridia</taxon>
        <taxon>Lachnospirales</taxon>
        <taxon>Lachnospiraceae</taxon>
        <taxon>Bariatricus</taxon>
    </lineage>
</organism>
<keyword evidence="3" id="KW-0597">Phosphoprotein</keyword>
<reference evidence="8 9" key="1">
    <citation type="submission" date="2021-10" db="EMBL/GenBank/DDBJ databases">
        <title>Collection of gut derived symbiotic bacterial strains cultured from healthy donors.</title>
        <authorList>
            <person name="Lin H."/>
            <person name="Littmann E."/>
            <person name="Kohout C."/>
            <person name="Pamer E.G."/>
        </authorList>
    </citation>
    <scope>NUCLEOTIDE SEQUENCE [LARGE SCALE GENOMIC DNA]</scope>
    <source>
        <strain evidence="8 9">DFI.1.165</strain>
    </source>
</reference>
<feature type="domain" description="Carrier" evidence="7">
    <location>
        <begin position="1"/>
        <end position="77"/>
    </location>
</feature>
<evidence type="ECO:0000256" key="3">
    <source>
        <dbReference type="ARBA" id="ARBA00022553"/>
    </source>
</evidence>
<dbReference type="InterPro" id="IPR009081">
    <property type="entry name" value="PP-bd_ACP"/>
</dbReference>
<dbReference type="EMBL" id="JAJCIS010000001">
    <property type="protein sequence ID" value="MCB7386234.1"/>
    <property type="molecule type" value="Genomic_DNA"/>
</dbReference>
<evidence type="ECO:0000256" key="2">
    <source>
        <dbReference type="ARBA" id="ARBA00022516"/>
    </source>
</evidence>
<dbReference type="PANTHER" id="PTHR20863">
    <property type="entry name" value="ACYL CARRIER PROTEIN"/>
    <property type="match status" value="1"/>
</dbReference>
<sequence>MTEDELFDVIKEIVFYVTGTETLTRDTDFVKDLALNSLDVANMVAVFEERFDVKIPIAEVWKLAQVRDVIEFISRNN</sequence>
<evidence type="ECO:0000313" key="9">
    <source>
        <dbReference type="Proteomes" id="UP001299546"/>
    </source>
</evidence>
<keyword evidence="4" id="KW-0276">Fatty acid metabolism</keyword>
<dbReference type="InterPro" id="IPR036736">
    <property type="entry name" value="ACP-like_sf"/>
</dbReference>
<protein>
    <submittedName>
        <fullName evidence="8">Phosphopantetheine-binding protein</fullName>
    </submittedName>
</protein>
<keyword evidence="6" id="KW-0275">Fatty acid biosynthesis</keyword>
<name>A0ABS8DCU0_9FIRM</name>
<evidence type="ECO:0000256" key="1">
    <source>
        <dbReference type="ARBA" id="ARBA00022450"/>
    </source>
</evidence>
<comment type="caution">
    <text evidence="8">The sequence shown here is derived from an EMBL/GenBank/DDBJ whole genome shotgun (WGS) entry which is preliminary data.</text>
</comment>
<evidence type="ECO:0000256" key="6">
    <source>
        <dbReference type="ARBA" id="ARBA00023160"/>
    </source>
</evidence>
<gene>
    <name evidence="8" type="ORF">LIZ65_02940</name>
</gene>
<evidence type="ECO:0000256" key="5">
    <source>
        <dbReference type="ARBA" id="ARBA00023098"/>
    </source>
</evidence>
<evidence type="ECO:0000313" key="8">
    <source>
        <dbReference type="EMBL" id="MCB7386234.1"/>
    </source>
</evidence>
<evidence type="ECO:0000259" key="7">
    <source>
        <dbReference type="PROSITE" id="PS50075"/>
    </source>
</evidence>